<evidence type="ECO:0000256" key="1">
    <source>
        <dbReference type="ARBA" id="ARBA00010646"/>
    </source>
</evidence>
<evidence type="ECO:0000313" key="4">
    <source>
        <dbReference type="Proteomes" id="UP000028042"/>
    </source>
</evidence>
<gene>
    <name evidence="2" type="primary">lyc1</name>
    <name evidence="2" type="ORF">CLPA_c05760</name>
    <name evidence="3" type="ORF">CP6013_02572</name>
</gene>
<dbReference type="InterPro" id="IPR036366">
    <property type="entry name" value="PGBDSf"/>
</dbReference>
<sequence>MLVRFCRRLLWGQRDCRYAIDVEMIFTQTSERIKDNVIQFANYLKSNGKDVVIYTYTSFLKEYLQSINDSFELWIAEYGVKKPNISAQYIGFQYSENGTVLGINGKVDLDEFSESILLGITSNFTLSSCNIQSSNQFINGYNSYRVKSMQTLLNGLGLKDTADNVLIVDGIFGILTEQAAMKLPIAQIVGYHNDAYTDWLEIQFNQKPDHFFEISMDNIIKTFQKSKRLIVDGKVGIETLMEILKQP</sequence>
<dbReference type="KEGG" id="cpae:CPAST_c05760"/>
<keyword evidence="5" id="KW-1185">Reference proteome</keyword>
<reference evidence="3" key="2">
    <citation type="submission" date="2015-10" db="EMBL/GenBank/DDBJ databases">
        <title>Improved Draft Genome Sequence of Clostridium pasteurianum Strain ATCC 6013 (DSM 525) Using a Hybrid Next-Generation Sequencing Approach.</title>
        <authorList>
            <person name="Pyne M.E."/>
            <person name="Utturkar S.M."/>
            <person name="Brown S.D."/>
            <person name="Moo-Young M."/>
            <person name="Chung D.A."/>
            <person name="Chou P.C."/>
        </authorList>
    </citation>
    <scope>NUCLEOTIDE SEQUENCE</scope>
    <source>
        <strain evidence="3">ATCC 6013</strain>
    </source>
</reference>
<dbReference type="AlphaFoldDB" id="A0A0H3IYR5"/>
<dbReference type="Pfam" id="PF01183">
    <property type="entry name" value="Glyco_hydro_25"/>
    <property type="match status" value="1"/>
</dbReference>
<keyword evidence="2" id="KW-0326">Glycosidase</keyword>
<dbReference type="EC" id="3.2.1.17" evidence="2"/>
<dbReference type="Proteomes" id="UP000028042">
    <property type="component" value="Unassembled WGS sequence"/>
</dbReference>
<dbReference type="InterPro" id="IPR017853">
    <property type="entry name" value="GH"/>
</dbReference>
<dbReference type="GO" id="GO:0016998">
    <property type="term" value="P:cell wall macromolecule catabolic process"/>
    <property type="evidence" value="ECO:0007669"/>
    <property type="project" value="InterPro"/>
</dbReference>
<dbReference type="PANTHER" id="PTHR34135:SF2">
    <property type="entry name" value="LYSOZYME"/>
    <property type="match status" value="1"/>
</dbReference>
<organism evidence="2 5">
    <name type="scientific">Clostridium pasteurianum DSM 525 = ATCC 6013</name>
    <dbReference type="NCBI Taxonomy" id="1262449"/>
    <lineage>
        <taxon>Bacteria</taxon>
        <taxon>Bacillati</taxon>
        <taxon>Bacillota</taxon>
        <taxon>Clostridia</taxon>
        <taxon>Eubacteriales</taxon>
        <taxon>Clostridiaceae</taxon>
        <taxon>Clostridium</taxon>
    </lineage>
</organism>
<dbReference type="KEGG" id="cpat:CLPA_c05760"/>
<evidence type="ECO:0000313" key="2">
    <source>
        <dbReference type="EMBL" id="AJA50664.1"/>
    </source>
</evidence>
<keyword evidence="2" id="KW-0378">Hydrolase</keyword>
<reference evidence="2 5" key="1">
    <citation type="journal article" date="2015" name="Genome Announc.">
        <title>Complete Genome Sequence of the Nitrogen-Fixing and Solvent-Producing Clostridium pasteurianum DSM 525.</title>
        <authorList>
            <person name="Poehlein A."/>
            <person name="Grosse-Honebrink A."/>
            <person name="Zhang Y."/>
            <person name="Minton N.P."/>
            <person name="Daniel R."/>
        </authorList>
    </citation>
    <scope>NUCLEOTIDE SEQUENCE [LARGE SCALE GENOMIC DNA]</scope>
    <source>
        <strain evidence="2">DSM 525</strain>
        <strain evidence="5">DSM 525 / ATCC 6013</strain>
    </source>
</reference>
<dbReference type="SUPFAM" id="SSF51445">
    <property type="entry name" value="(Trans)glycosidases"/>
    <property type="match status" value="1"/>
</dbReference>
<dbReference type="Proteomes" id="UP000030905">
    <property type="component" value="Chromosome"/>
</dbReference>
<dbReference type="PATRIC" id="fig|1262449.7.peg.567"/>
<dbReference type="GO" id="GO:0003796">
    <property type="term" value="F:lysozyme activity"/>
    <property type="evidence" value="ECO:0007669"/>
    <property type="project" value="UniProtKB-EC"/>
</dbReference>
<dbReference type="GeneID" id="93072803"/>
<dbReference type="GO" id="GO:0016052">
    <property type="term" value="P:carbohydrate catabolic process"/>
    <property type="evidence" value="ECO:0007669"/>
    <property type="project" value="TreeGrafter"/>
</dbReference>
<dbReference type="PROSITE" id="PS51904">
    <property type="entry name" value="GLYCOSYL_HYDROL_F25_2"/>
    <property type="match status" value="1"/>
</dbReference>
<dbReference type="GO" id="GO:0009253">
    <property type="term" value="P:peptidoglycan catabolic process"/>
    <property type="evidence" value="ECO:0007669"/>
    <property type="project" value="InterPro"/>
</dbReference>
<dbReference type="RefSeq" id="WP_034845862.1">
    <property type="nucleotide sequence ID" value="NZ_ANZB01000001.1"/>
</dbReference>
<dbReference type="eggNOG" id="COG3757">
    <property type="taxonomic scope" value="Bacteria"/>
</dbReference>
<proteinExistence type="inferred from homology"/>
<evidence type="ECO:0000313" key="5">
    <source>
        <dbReference type="Proteomes" id="UP000030905"/>
    </source>
</evidence>
<comment type="similarity">
    <text evidence="1">Belongs to the glycosyl hydrolase 25 family.</text>
</comment>
<name>A0A0H3IYR5_CLOPA</name>
<reference evidence="3 4" key="3">
    <citation type="journal article" name="Genome Announc.">
        <title>Improved Draft Genome Sequence of Clostridium pasteurianum Strain ATCC 6013 (DSM 525) Using a Hybrid Next-Generation Sequencing Approach.</title>
        <authorList>
            <person name="Pyne M.E."/>
            <person name="Utturkar S."/>
            <person name="Brown S.D."/>
            <person name="Moo-Young M."/>
            <person name="Chung D.A."/>
            <person name="Chou C.P."/>
        </authorList>
    </citation>
    <scope>NUCLEOTIDE SEQUENCE [LARGE SCALE GENOMIC DNA]</scope>
    <source>
        <strain evidence="3 4">ATCC 6013</strain>
    </source>
</reference>
<dbReference type="EMBL" id="CP009268">
    <property type="protein sequence ID" value="AJA50664.1"/>
    <property type="molecule type" value="Genomic_DNA"/>
</dbReference>
<evidence type="ECO:0000313" key="3">
    <source>
        <dbReference type="EMBL" id="KRU13324.1"/>
    </source>
</evidence>
<accession>A0A0H3IYR5</accession>
<dbReference type="PANTHER" id="PTHR34135">
    <property type="entry name" value="LYSOZYME"/>
    <property type="match status" value="1"/>
</dbReference>
<dbReference type="EMBL" id="JPGY02000001">
    <property type="protein sequence ID" value="KRU13324.1"/>
    <property type="molecule type" value="Genomic_DNA"/>
</dbReference>
<dbReference type="Gene3D" id="3.20.20.80">
    <property type="entry name" value="Glycosidases"/>
    <property type="match status" value="1"/>
</dbReference>
<dbReference type="InterPro" id="IPR002053">
    <property type="entry name" value="Glyco_hydro_25"/>
</dbReference>
<dbReference type="Gene3D" id="1.10.101.10">
    <property type="entry name" value="PGBD-like superfamily/PGBD"/>
    <property type="match status" value="1"/>
</dbReference>
<protein>
    <submittedName>
        <fullName evidence="2">Autolytic lysozyme</fullName>
        <ecNumber evidence="2">3.2.1.17</ecNumber>
    </submittedName>
    <submittedName>
        <fullName evidence="3">Glycoside hydrolase family 25</fullName>
    </submittedName>
</protein>